<evidence type="ECO:0000256" key="7">
    <source>
        <dbReference type="ARBA" id="ARBA00023034"/>
    </source>
</evidence>
<gene>
    <name evidence="15" type="ORF">M0812_19788</name>
</gene>
<evidence type="ECO:0000256" key="6">
    <source>
        <dbReference type="ARBA" id="ARBA00022927"/>
    </source>
</evidence>
<dbReference type="Pfam" id="PF01602">
    <property type="entry name" value="Adaptin_N"/>
    <property type="match status" value="1"/>
</dbReference>
<feature type="compositionally biased region" description="Basic and acidic residues" evidence="11">
    <location>
        <begin position="499"/>
        <end position="531"/>
    </location>
</feature>
<dbReference type="GO" id="GO:0000139">
    <property type="term" value="C:Golgi membrane"/>
    <property type="evidence" value="ECO:0007669"/>
    <property type="project" value="UniProtKB-SubCell"/>
</dbReference>
<evidence type="ECO:0000256" key="10">
    <source>
        <dbReference type="PIRNR" id="PIRNR005727"/>
    </source>
</evidence>
<proteinExistence type="predicted"/>
<comment type="caution">
    <text evidence="15">The sequence shown here is derived from an EMBL/GenBank/DDBJ whole genome shotgun (WGS) entry which is preliminary data.</text>
</comment>
<dbReference type="InterPro" id="IPR029446">
    <property type="entry name" value="COPB1_appendage_platform_dom"/>
</dbReference>
<evidence type="ECO:0000256" key="1">
    <source>
        <dbReference type="ARBA" id="ARBA00004255"/>
    </source>
</evidence>
<evidence type="ECO:0000259" key="14">
    <source>
        <dbReference type="Pfam" id="PF14806"/>
    </source>
</evidence>
<comment type="subcellular location">
    <subcellularLocation>
        <location evidence="10">Cytoplasm</location>
    </subcellularLocation>
    <subcellularLocation>
        <location evidence="1 10">Golgi apparatus membrane</location>
        <topology evidence="1 10">Peripheral membrane protein</topology>
        <orientation evidence="1 10">Cytoplasmic side</orientation>
    </subcellularLocation>
    <subcellularLocation>
        <location evidence="10">Cytoplasmic vesicle</location>
        <location evidence="10">COPI-coated vesicle membrane</location>
        <topology evidence="10">Peripheral membrane protein</topology>
        <orientation evidence="10">Cytoplasmic side</orientation>
    </subcellularLocation>
</comment>
<dbReference type="AlphaFoldDB" id="A0AAV7YXU2"/>
<dbReference type="GO" id="GO:0005198">
    <property type="term" value="F:structural molecule activity"/>
    <property type="evidence" value="ECO:0007669"/>
    <property type="project" value="InterPro"/>
</dbReference>
<keyword evidence="7 10" id="KW-0333">Golgi apparatus</keyword>
<keyword evidence="2 10" id="KW-0813">Transport</keyword>
<dbReference type="Pfam" id="PF07718">
    <property type="entry name" value="Coatamer_beta_C"/>
    <property type="match status" value="1"/>
</dbReference>
<dbReference type="PANTHER" id="PTHR10635">
    <property type="entry name" value="COATOMER SUBUNIT BETA"/>
    <property type="match status" value="1"/>
</dbReference>
<dbReference type="PANTHER" id="PTHR10635:SF0">
    <property type="entry name" value="COATOMER SUBUNIT BETA"/>
    <property type="match status" value="1"/>
</dbReference>
<evidence type="ECO:0000256" key="2">
    <source>
        <dbReference type="ARBA" id="ARBA00022448"/>
    </source>
</evidence>
<protein>
    <recommendedName>
        <fullName evidence="10">Coatomer subunit beta</fullName>
    </recommendedName>
    <alternativeName>
        <fullName evidence="10">Beta-coat protein</fullName>
    </alternativeName>
</protein>
<name>A0AAV7YXU2_9EUKA</name>
<dbReference type="InterPro" id="IPR016024">
    <property type="entry name" value="ARM-type_fold"/>
</dbReference>
<accession>A0AAV7YXU2</accession>
<dbReference type="GO" id="GO:0006891">
    <property type="term" value="P:intra-Golgi vesicle-mediated transport"/>
    <property type="evidence" value="ECO:0007669"/>
    <property type="project" value="TreeGrafter"/>
</dbReference>
<keyword evidence="4" id="KW-0677">Repeat</keyword>
<evidence type="ECO:0000259" key="12">
    <source>
        <dbReference type="Pfam" id="PF01602"/>
    </source>
</evidence>
<dbReference type="GO" id="GO:0006886">
    <property type="term" value="P:intracellular protein transport"/>
    <property type="evidence" value="ECO:0007669"/>
    <property type="project" value="InterPro"/>
</dbReference>
<keyword evidence="3 10" id="KW-0963">Cytoplasm</keyword>
<comment type="function">
    <text evidence="10">The coatomer is a cytosolic protein complex that binds to dilysine motifs and reversibly associates with Golgi non-clathrin-coated vesicles, which further mediate biosynthetic protein transport from the ER, via the Golgi up to the trans Golgi network. Coatomer complex is required for budding from Golgi membranes, and is essential for the retrograde Golgi-to-ER transport of dilysine-tagged proteins.</text>
</comment>
<evidence type="ECO:0000313" key="15">
    <source>
        <dbReference type="EMBL" id="KAJ3434309.1"/>
    </source>
</evidence>
<dbReference type="SUPFAM" id="SSF48371">
    <property type="entry name" value="ARM repeat"/>
    <property type="match status" value="1"/>
</dbReference>
<dbReference type="Proteomes" id="UP001146793">
    <property type="component" value="Unassembled WGS sequence"/>
</dbReference>
<dbReference type="InterPro" id="IPR011989">
    <property type="entry name" value="ARM-like"/>
</dbReference>
<dbReference type="PIRSF" id="PIRSF005727">
    <property type="entry name" value="Coatomer_beta_subunit"/>
    <property type="match status" value="1"/>
</dbReference>
<keyword evidence="5 10" id="KW-0931">ER-Golgi transport</keyword>
<dbReference type="InterPro" id="IPR011710">
    <property type="entry name" value="Coatomer_bsu_C"/>
</dbReference>
<evidence type="ECO:0000259" key="13">
    <source>
        <dbReference type="Pfam" id="PF07718"/>
    </source>
</evidence>
<dbReference type="InterPro" id="IPR002553">
    <property type="entry name" value="Clathrin/coatomer_adapt-like_N"/>
</dbReference>
<feature type="domain" description="Coatomer beta subunit appendage platform" evidence="14">
    <location>
        <begin position="874"/>
        <end position="998"/>
    </location>
</feature>
<evidence type="ECO:0000256" key="9">
    <source>
        <dbReference type="ARBA" id="ARBA00023329"/>
    </source>
</evidence>
<feature type="domain" description="Coatomer beta subunit C-terminal" evidence="13">
    <location>
        <begin position="733"/>
        <end position="866"/>
    </location>
</feature>
<organism evidence="15 16">
    <name type="scientific">Anaeramoeba flamelloides</name>
    <dbReference type="NCBI Taxonomy" id="1746091"/>
    <lineage>
        <taxon>Eukaryota</taxon>
        <taxon>Metamonada</taxon>
        <taxon>Anaeramoebidae</taxon>
        <taxon>Anaeramoeba</taxon>
    </lineage>
</organism>
<evidence type="ECO:0000256" key="4">
    <source>
        <dbReference type="ARBA" id="ARBA00022737"/>
    </source>
</evidence>
<evidence type="ECO:0000256" key="5">
    <source>
        <dbReference type="ARBA" id="ARBA00022892"/>
    </source>
</evidence>
<feature type="domain" description="Clathrin/coatomer adaptor adaptin-like N-terminal" evidence="12">
    <location>
        <begin position="16"/>
        <end position="484"/>
    </location>
</feature>
<dbReference type="Pfam" id="PF14806">
    <property type="entry name" value="Coatomer_b_Cpla"/>
    <property type="match status" value="1"/>
</dbReference>
<keyword evidence="8 10" id="KW-0472">Membrane</keyword>
<dbReference type="GO" id="GO:0006888">
    <property type="term" value="P:endoplasmic reticulum to Golgi vesicle-mediated transport"/>
    <property type="evidence" value="ECO:0007669"/>
    <property type="project" value="TreeGrafter"/>
</dbReference>
<keyword evidence="6 10" id="KW-0653">Protein transport</keyword>
<evidence type="ECO:0000313" key="16">
    <source>
        <dbReference type="Proteomes" id="UP001146793"/>
    </source>
</evidence>
<feature type="region of interest" description="Disordered" evidence="11">
    <location>
        <begin position="499"/>
        <end position="534"/>
    </location>
</feature>
<reference evidence="15" key="1">
    <citation type="submission" date="2022-08" db="EMBL/GenBank/DDBJ databases">
        <title>Novel sulphate-reducing endosymbionts in the free-living metamonad Anaeramoeba.</title>
        <authorList>
            <person name="Jerlstrom-Hultqvist J."/>
            <person name="Cepicka I."/>
            <person name="Gallot-Lavallee L."/>
            <person name="Salas-Leiva D."/>
            <person name="Curtis B.A."/>
            <person name="Zahonova K."/>
            <person name="Pipaliya S."/>
            <person name="Dacks J."/>
            <person name="Roger A.J."/>
        </authorList>
    </citation>
    <scope>NUCLEOTIDE SEQUENCE</scope>
    <source>
        <strain evidence="15">Busselton2</strain>
    </source>
</reference>
<keyword evidence="9 10" id="KW-0968">Cytoplasmic vesicle</keyword>
<sequence length="1001" mass="114777">MSTLIFNNSKKLPTLTEIQKLLSEGQIPEKIIAMKSLIHHTLNGEVIPQKMLMSVIQFVAPESDHTLKKLGLIYWEIVNKKGSDGKLLSQIILVCNYLLKDLEHPNEFVRGSTLRFLCKIKEEGILEFLISGVRVNLKHDIAYVRKNAYLAIASIYQANKNLVEDAPELLYECLISETDSACRRNAFLMLYEIDEERAIEFLLTVVDDLGRFDESVQLVSLDLIKKIYRKDKTERSKYLLSISKLLDSHSGSVRFEAAKTLLSLTSSIHALRAVSQTYTSLFNNERDNNIKHIVLDLLRSLKMASRSVVSESLLDILRSLTSQPFDIKKKILELAEGLVTTRNAEKVVLLLRFELKETQEQEMSNDEQIQKSRSEYIRILIQFLHTIALEFPEMSSQIVDLLITLITSNINESKKSGTTSEDAVLLIRDIMESCEDLRSEILQRLLDQFWETKGSEAIGTLLWIFGEYCLTEEEIKLAYSYIHDCIYEFEEVRDNFEKEKENKNENEDENENKIEIEKEKETEKEKEKEIKTTSSNTRITDDFTYVTVMSTDQTNSSQQPSNELEISKEQKTEIMSNISLCLIRGKFFLYSILCTTITKLALRFSELKKEENVLVNKFIANSMLLIISIYKVGKLARMKKKIDSDTETRIFTCLKVLGDPDSEISEIWLSECRNSLTTIIKEKREYSVKKRKNEGLYQDNKTKSKKKVGDVINISQLHSNNLENDRILKMEDSEEDLKNLIASEVDLNKEDDDDDDNENSSGSSIFFGKKDGLNQIYQLTGFSDPVYAEAVMIVDGFDIYIDALIKNQTSYTLQNLSLELFTLGGLKLIQRQQSYSIGPLDQKTIRTTLKVSSTETGMIFGNITYDVSGTTNQTNCIVLNDISINVLNYLLPSDTSEIRFRKMWADFTWENRISISRENTNFKEYIEFLSKKTNMKSLVPYSEEDEEAGFFSTNMYAKSIFGEEVVANVNLAKKMENNITGHFKIRSQTQGLALALGELLK</sequence>
<evidence type="ECO:0000256" key="11">
    <source>
        <dbReference type="SAM" id="MobiDB-lite"/>
    </source>
</evidence>
<dbReference type="GO" id="GO:0030126">
    <property type="term" value="C:COPI vesicle coat"/>
    <property type="evidence" value="ECO:0007669"/>
    <property type="project" value="InterPro"/>
</dbReference>
<evidence type="ECO:0000256" key="3">
    <source>
        <dbReference type="ARBA" id="ARBA00022490"/>
    </source>
</evidence>
<dbReference type="Gene3D" id="1.25.10.10">
    <property type="entry name" value="Leucine-rich Repeat Variant"/>
    <property type="match status" value="1"/>
</dbReference>
<comment type="subunit">
    <text evidence="10">Oligomeric complex that consists of at least the alpha, beta, beta', gamma, delta, epsilon and zeta subunits.</text>
</comment>
<evidence type="ECO:0000256" key="8">
    <source>
        <dbReference type="ARBA" id="ARBA00023136"/>
    </source>
</evidence>
<dbReference type="InterPro" id="IPR016460">
    <property type="entry name" value="COPB1"/>
</dbReference>
<dbReference type="EMBL" id="JANTQA010000044">
    <property type="protein sequence ID" value="KAJ3434309.1"/>
    <property type="molecule type" value="Genomic_DNA"/>
</dbReference>